<protein>
    <submittedName>
        <fullName evidence="1">Uncharacterized protein</fullName>
    </submittedName>
</protein>
<name>A0A4P6K3W6_KTERU</name>
<dbReference type="EMBL" id="CP035758">
    <property type="protein sequence ID" value="QBD82899.1"/>
    <property type="molecule type" value="Genomic_DNA"/>
</dbReference>
<dbReference type="OrthoDB" id="4828421at2"/>
<dbReference type="RefSeq" id="WP_129893968.1">
    <property type="nucleotide sequence ID" value="NZ_CP035758.1"/>
</dbReference>
<accession>A0A4P6K3W6</accession>
<evidence type="ECO:0000313" key="1">
    <source>
        <dbReference type="EMBL" id="QBD82899.1"/>
    </source>
</evidence>
<dbReference type="AlphaFoldDB" id="A0A4P6K3W6"/>
<dbReference type="KEGG" id="kbs:EPA93_45835"/>
<dbReference type="Proteomes" id="UP000290365">
    <property type="component" value="Chromosome"/>
</dbReference>
<keyword evidence="2" id="KW-1185">Reference proteome</keyword>
<evidence type="ECO:0000313" key="2">
    <source>
        <dbReference type="Proteomes" id="UP000290365"/>
    </source>
</evidence>
<proteinExistence type="predicted"/>
<sequence length="74" mass="8058">MYYTIRVQGHLSPSWQDRLGGLRIEQQETGTTLLSGSLPDQAALHGVLLQIIRLGLTLLSLETGEAPNETGNDL</sequence>
<gene>
    <name evidence="1" type="ORF">EPA93_45835</name>
</gene>
<organism evidence="1 2">
    <name type="scientific">Ktedonosporobacter rubrisoli</name>
    <dbReference type="NCBI Taxonomy" id="2509675"/>
    <lineage>
        <taxon>Bacteria</taxon>
        <taxon>Bacillati</taxon>
        <taxon>Chloroflexota</taxon>
        <taxon>Ktedonobacteria</taxon>
        <taxon>Ktedonobacterales</taxon>
        <taxon>Ktedonosporobacteraceae</taxon>
        <taxon>Ktedonosporobacter</taxon>
    </lineage>
</organism>
<reference evidence="1 2" key="1">
    <citation type="submission" date="2019-01" db="EMBL/GenBank/DDBJ databases">
        <title>Ktedonosporobacter rubrisoli SCAWS-G2.</title>
        <authorList>
            <person name="Huang Y."/>
            <person name="Yan B."/>
        </authorList>
    </citation>
    <scope>NUCLEOTIDE SEQUENCE [LARGE SCALE GENOMIC DNA]</scope>
    <source>
        <strain evidence="1 2">SCAWS-G2</strain>
    </source>
</reference>